<proteinExistence type="predicted"/>
<dbReference type="Pfam" id="PF07992">
    <property type="entry name" value="Pyr_redox_2"/>
    <property type="match status" value="1"/>
</dbReference>
<accession>A0A1E1KS86</accession>
<evidence type="ECO:0000259" key="1">
    <source>
        <dbReference type="Pfam" id="PF07992"/>
    </source>
</evidence>
<dbReference type="InterPro" id="IPR023753">
    <property type="entry name" value="FAD/NAD-binding_dom"/>
</dbReference>
<dbReference type="SUPFAM" id="SSF51905">
    <property type="entry name" value="FAD/NAD(P)-binding domain"/>
    <property type="match status" value="1"/>
</dbReference>
<evidence type="ECO:0000313" key="2">
    <source>
        <dbReference type="EMBL" id="CZT00868.1"/>
    </source>
</evidence>
<evidence type="ECO:0000313" key="3">
    <source>
        <dbReference type="Proteomes" id="UP000178912"/>
    </source>
</evidence>
<organism evidence="2 3">
    <name type="scientific">Rhynchosporium agropyri</name>
    <dbReference type="NCBI Taxonomy" id="914238"/>
    <lineage>
        <taxon>Eukaryota</taxon>
        <taxon>Fungi</taxon>
        <taxon>Dikarya</taxon>
        <taxon>Ascomycota</taxon>
        <taxon>Pezizomycotina</taxon>
        <taxon>Leotiomycetes</taxon>
        <taxon>Helotiales</taxon>
        <taxon>Ploettnerulaceae</taxon>
        <taxon>Rhynchosporium</taxon>
    </lineage>
</organism>
<dbReference type="AlphaFoldDB" id="A0A1E1KS86"/>
<dbReference type="PANTHER" id="PTHR43735">
    <property type="entry name" value="APOPTOSIS-INDUCING FACTOR 1"/>
    <property type="match status" value="1"/>
</dbReference>
<dbReference type="PANTHER" id="PTHR43735:SF24">
    <property type="entry name" value="NUCLEOTIDE-DISULPHIDE OXIDOREDUCTASE AMID-LIKE, PUTATIVE (AFU_ORTHOLOGUE AFUA_1G17180)-RELATED"/>
    <property type="match status" value="1"/>
</dbReference>
<name>A0A1E1KS86_9HELO</name>
<sequence length="434" mass="47037">MGSIETPIKILVIGGSYGGLSAALNLYDLCNGKEARATRFDPKGASGELIPIEIKIVDERDGYYHLIGSPLALASENYAKKNWVRFADLPALQLPCISWAQGSVVSVDTETKAATIADNILGKEYAESYDYLVVASGLRRQWPAVPQASTRKAYLSEVGTHIGEVKDAKEGVIVIGGGAVGVEMAAEIKMVDPEQKVTLIHSRAKLLSSEPLPDDFKDKSTEVLLEGGVELIVNERVTENIEVESIDGSPRHMVTLTSGKQLFAGKVIFAVSKSVPTTTFMPKSTLDANGFVKIHNTMNILADSPSARAHYAAGDIISWSGIKRCGAAMATGHMAAVNIHKEILRSRFGIEPTFIEFPEIPPMIAVAIGKKAVCYHPNTGTTNGEDDLKRMFRDDLGWSSEFSDSVIAEGPMDDKMVVCWNHMQLGVEWTKNVV</sequence>
<dbReference type="Gene3D" id="3.50.50.60">
    <property type="entry name" value="FAD/NAD(P)-binding domain"/>
    <property type="match status" value="2"/>
</dbReference>
<dbReference type="PRINTS" id="PR00368">
    <property type="entry name" value="FADPNR"/>
</dbReference>
<dbReference type="GO" id="GO:0005737">
    <property type="term" value="C:cytoplasm"/>
    <property type="evidence" value="ECO:0007669"/>
    <property type="project" value="TreeGrafter"/>
</dbReference>
<keyword evidence="3" id="KW-1185">Reference proteome</keyword>
<protein>
    <submittedName>
        <fullName evidence="2">Related to pyridine nucleotide-disulphide oxidoreductase AMID-like</fullName>
    </submittedName>
</protein>
<gene>
    <name evidence="2" type="ORF">RAG0_08745</name>
</gene>
<dbReference type="EMBL" id="FJUX01000048">
    <property type="protein sequence ID" value="CZT00868.1"/>
    <property type="molecule type" value="Genomic_DNA"/>
</dbReference>
<dbReference type="InterPro" id="IPR036188">
    <property type="entry name" value="FAD/NAD-bd_sf"/>
</dbReference>
<reference evidence="3" key="1">
    <citation type="submission" date="2016-03" db="EMBL/GenBank/DDBJ databases">
        <authorList>
            <person name="Guldener U."/>
        </authorList>
    </citation>
    <scope>NUCLEOTIDE SEQUENCE [LARGE SCALE GENOMIC DNA]</scope>
    <source>
        <strain evidence="3">04CH-RAC-A.6.1</strain>
    </source>
</reference>
<dbReference type="PRINTS" id="PR00411">
    <property type="entry name" value="PNDRDTASEI"/>
</dbReference>
<feature type="domain" description="FAD/NAD(P)-binding" evidence="1">
    <location>
        <begin position="9"/>
        <end position="332"/>
    </location>
</feature>
<dbReference type="GO" id="GO:0004174">
    <property type="term" value="F:electron-transferring-flavoprotein dehydrogenase activity"/>
    <property type="evidence" value="ECO:0007669"/>
    <property type="project" value="TreeGrafter"/>
</dbReference>
<dbReference type="Proteomes" id="UP000178912">
    <property type="component" value="Unassembled WGS sequence"/>
</dbReference>
<dbReference type="OrthoDB" id="202203at2759"/>
<dbReference type="GO" id="GO:0050660">
    <property type="term" value="F:flavin adenine dinucleotide binding"/>
    <property type="evidence" value="ECO:0007669"/>
    <property type="project" value="TreeGrafter"/>
</dbReference>